<feature type="non-terminal residue" evidence="1">
    <location>
        <position position="1"/>
    </location>
</feature>
<dbReference type="EMBL" id="BARS01017239">
    <property type="protein sequence ID" value="GAF95753.1"/>
    <property type="molecule type" value="Genomic_DNA"/>
</dbReference>
<organism evidence="1">
    <name type="scientific">marine sediment metagenome</name>
    <dbReference type="NCBI Taxonomy" id="412755"/>
    <lineage>
        <taxon>unclassified sequences</taxon>
        <taxon>metagenomes</taxon>
        <taxon>ecological metagenomes</taxon>
    </lineage>
</organism>
<reference evidence="1" key="1">
    <citation type="journal article" date="2014" name="Front. Microbiol.">
        <title>High frequency of phylogenetically diverse reductive dehalogenase-homologous genes in deep subseafloor sedimentary metagenomes.</title>
        <authorList>
            <person name="Kawai M."/>
            <person name="Futagami T."/>
            <person name="Toyoda A."/>
            <person name="Takaki Y."/>
            <person name="Nishi S."/>
            <person name="Hori S."/>
            <person name="Arai W."/>
            <person name="Tsubouchi T."/>
            <person name="Morono Y."/>
            <person name="Uchiyama I."/>
            <person name="Ito T."/>
            <person name="Fujiyama A."/>
            <person name="Inagaki F."/>
            <person name="Takami H."/>
        </authorList>
    </citation>
    <scope>NUCLEOTIDE SEQUENCE</scope>
    <source>
        <strain evidence="1">Expedition CK06-06</strain>
    </source>
</reference>
<accession>X0TQD1</accession>
<dbReference type="AlphaFoldDB" id="X0TQD1"/>
<comment type="caution">
    <text evidence="1">The sequence shown here is derived from an EMBL/GenBank/DDBJ whole genome shotgun (WGS) entry which is preliminary data.</text>
</comment>
<protein>
    <submittedName>
        <fullName evidence="1">Uncharacterized protein</fullName>
    </submittedName>
</protein>
<gene>
    <name evidence="1" type="ORF">S01H1_28234</name>
</gene>
<name>X0TQD1_9ZZZZ</name>
<sequence length="207" mass="22707">PANAGSTGNDGIIAWNLKEGGIWHEYTFSIRAFGIWSQQASLEIGSFLGDGLDTISDTIDGLDASLPTIDTVASLAGTPLDLGSGYDGYTYSLHTSEQDMGADITRYFVLATDLTPGFSLREHKLCHRIDTFMESRSVADELAISAKRDNEPNWQSLGTLSMQGTDKIIDVEITPEVRAKHFLFKGETTKLFAVIGMFFDFVFDGKY</sequence>
<evidence type="ECO:0000313" key="1">
    <source>
        <dbReference type="EMBL" id="GAF95753.1"/>
    </source>
</evidence>
<proteinExistence type="predicted"/>